<evidence type="ECO:0000313" key="3">
    <source>
        <dbReference type="EMBL" id="RDB59406.1"/>
    </source>
</evidence>
<dbReference type="GO" id="GO:0016740">
    <property type="term" value="F:transferase activity"/>
    <property type="evidence" value="ECO:0007669"/>
    <property type="project" value="UniProtKB-KW"/>
</dbReference>
<dbReference type="PANTHER" id="PTHR48228:SF6">
    <property type="entry name" value="L-CARNITINE COA-TRANSFERASE"/>
    <property type="match status" value="1"/>
</dbReference>
<comment type="similarity">
    <text evidence="1">Belongs to the CoA-transferase III family.</text>
</comment>
<reference evidence="3 4" key="1">
    <citation type="journal article" date="2018" name="Elife">
        <title>Discovery and characterization of a prevalent human gut bacterial enzyme sufficient for the inactivation of a family of plant toxins.</title>
        <authorList>
            <person name="Koppel N."/>
            <person name="Bisanz J.E."/>
            <person name="Pandelia M.E."/>
            <person name="Turnbaugh P.J."/>
            <person name="Balskus E.P."/>
        </authorList>
    </citation>
    <scope>NUCLEOTIDE SEQUENCE [LARGE SCALE GENOMIC DNA]</scope>
    <source>
        <strain evidence="3 4">OB21 GAM31</strain>
    </source>
</reference>
<sequence>MAEETFEPFGPLQGVKVLNLSQAIAGPFACAMLGDLGADVIGIENPKGRDTSRPNPALPGWGTRMDRRNSRSLCMDVRHGRGRELFYKLLENADILVDGFRGGQMDKWGMSDEALWEVNPALVIVHISGFGQTGDPGYVSRASFDAIGQAFSGYMEMNGFPDRAPVPAFPQPSDYFVGLFAIVGALAALNRAKETGQGDSIDAAQYEAMVRCSGFYVVNYLNTGVLPKREGSHSTSSAGYGTYTCKDGVNLYILILGAGVVRNACKVLGIDIAEDPFYDGMGLCGMGTPAGDILEGKLAEFFGTHTGAEAEEILLEAGVPCSRIYTFADCDADPHYKARETFTTWKNAHDDETMRGVNVVPKLKKNPGKIQRGMPLVGQHNEEILHGLGVSDEEIAQLYDEGLIRQETTLTGK</sequence>
<dbReference type="Gene3D" id="3.40.50.10540">
    <property type="entry name" value="Crotonobetainyl-coa:carnitine coa-transferase, domain 1"/>
    <property type="match status" value="1"/>
</dbReference>
<keyword evidence="2" id="KW-0808">Transferase</keyword>
<dbReference type="Proteomes" id="UP000253975">
    <property type="component" value="Unassembled WGS sequence"/>
</dbReference>
<evidence type="ECO:0000256" key="1">
    <source>
        <dbReference type="ARBA" id="ARBA00008383"/>
    </source>
</evidence>
<accession>A0A369LME4</accession>
<dbReference type="Pfam" id="PF02515">
    <property type="entry name" value="CoA_transf_3"/>
    <property type="match status" value="1"/>
</dbReference>
<dbReference type="InterPro" id="IPR023606">
    <property type="entry name" value="CoA-Trfase_III_dom_1_sf"/>
</dbReference>
<dbReference type="InterPro" id="IPR050509">
    <property type="entry name" value="CoA-transferase_III"/>
</dbReference>
<evidence type="ECO:0000256" key="2">
    <source>
        <dbReference type="ARBA" id="ARBA00022679"/>
    </source>
</evidence>
<gene>
    <name evidence="3" type="ORF">C1881_04600</name>
</gene>
<dbReference type="InterPro" id="IPR044855">
    <property type="entry name" value="CoA-Trfase_III_dom3_sf"/>
</dbReference>
<dbReference type="SUPFAM" id="SSF89796">
    <property type="entry name" value="CoA-transferase family III (CaiB/BaiF)"/>
    <property type="match status" value="1"/>
</dbReference>
<organism evidence="3 4">
    <name type="scientific">Slackia isoflavoniconvertens</name>
    <dbReference type="NCBI Taxonomy" id="572010"/>
    <lineage>
        <taxon>Bacteria</taxon>
        <taxon>Bacillati</taxon>
        <taxon>Actinomycetota</taxon>
        <taxon>Coriobacteriia</taxon>
        <taxon>Eggerthellales</taxon>
        <taxon>Eggerthellaceae</taxon>
        <taxon>Slackia</taxon>
    </lineage>
</organism>
<dbReference type="EMBL" id="PPTO01000005">
    <property type="protein sequence ID" value="RDB59406.1"/>
    <property type="molecule type" value="Genomic_DNA"/>
</dbReference>
<dbReference type="RefSeq" id="WP_114615354.1">
    <property type="nucleotide sequence ID" value="NZ_DBFBAR010000086.1"/>
</dbReference>
<proteinExistence type="inferred from homology"/>
<dbReference type="Gene3D" id="3.30.1540.10">
    <property type="entry name" value="formyl-coa transferase, domain 3"/>
    <property type="match status" value="1"/>
</dbReference>
<protein>
    <submittedName>
        <fullName evidence="3">Carnitine dehydratase</fullName>
    </submittedName>
</protein>
<dbReference type="InterPro" id="IPR003673">
    <property type="entry name" value="CoA-Trfase_fam_III"/>
</dbReference>
<comment type="caution">
    <text evidence="3">The sequence shown here is derived from an EMBL/GenBank/DDBJ whole genome shotgun (WGS) entry which is preliminary data.</text>
</comment>
<evidence type="ECO:0000313" key="4">
    <source>
        <dbReference type="Proteomes" id="UP000253975"/>
    </source>
</evidence>
<dbReference type="AlphaFoldDB" id="A0A369LME4"/>
<name>A0A369LME4_9ACTN</name>
<dbReference type="PANTHER" id="PTHR48228">
    <property type="entry name" value="SUCCINYL-COA--D-CITRAMALATE COA-TRANSFERASE"/>
    <property type="match status" value="1"/>
</dbReference>